<evidence type="ECO:0000256" key="5">
    <source>
        <dbReference type="ARBA" id="ARBA00022729"/>
    </source>
</evidence>
<reference evidence="11" key="1">
    <citation type="submission" date="2021-12" db="EMBL/GenBank/DDBJ databases">
        <authorList>
            <person name="Zaccaron A."/>
            <person name="Stergiopoulos I."/>
        </authorList>
    </citation>
    <scope>NUCLEOTIDE SEQUENCE</scope>
    <source>
        <strain evidence="11">Race5_Kim</strain>
    </source>
</reference>
<keyword evidence="12" id="KW-1185">Reference proteome</keyword>
<dbReference type="InterPro" id="IPR029058">
    <property type="entry name" value="AB_hydrolase_fold"/>
</dbReference>
<dbReference type="OrthoDB" id="424610at2759"/>
<dbReference type="AlphaFoldDB" id="A0A9Q8LCM2"/>
<evidence type="ECO:0000256" key="4">
    <source>
        <dbReference type="ARBA" id="ARBA00022651"/>
    </source>
</evidence>
<evidence type="ECO:0000256" key="1">
    <source>
        <dbReference type="ARBA" id="ARBA00004613"/>
    </source>
</evidence>
<evidence type="ECO:0000313" key="11">
    <source>
        <dbReference type="EMBL" id="UJO14754.1"/>
    </source>
</evidence>
<comment type="catalytic activity">
    <reaction evidence="9">
        <text>feruloyl-polysaccharide + H2O = ferulate + polysaccharide.</text>
        <dbReference type="EC" id="3.1.1.73"/>
    </reaction>
</comment>
<feature type="compositionally biased region" description="Polar residues" evidence="10">
    <location>
        <begin position="279"/>
        <end position="296"/>
    </location>
</feature>
<keyword evidence="3" id="KW-0964">Secreted</keyword>
<evidence type="ECO:0000256" key="3">
    <source>
        <dbReference type="ARBA" id="ARBA00022525"/>
    </source>
</evidence>
<dbReference type="PANTHER" id="PTHR38050">
    <property type="match status" value="1"/>
</dbReference>
<organism evidence="11 12">
    <name type="scientific">Passalora fulva</name>
    <name type="common">Tomato leaf mold</name>
    <name type="synonym">Cladosporium fulvum</name>
    <dbReference type="NCBI Taxonomy" id="5499"/>
    <lineage>
        <taxon>Eukaryota</taxon>
        <taxon>Fungi</taxon>
        <taxon>Dikarya</taxon>
        <taxon>Ascomycota</taxon>
        <taxon>Pezizomycotina</taxon>
        <taxon>Dothideomycetes</taxon>
        <taxon>Dothideomycetidae</taxon>
        <taxon>Mycosphaerellales</taxon>
        <taxon>Mycosphaerellaceae</taxon>
        <taxon>Fulvia</taxon>
    </lineage>
</organism>
<keyword evidence="8" id="KW-0624">Polysaccharide degradation</keyword>
<keyword evidence="4" id="KW-0858">Xylan degradation</keyword>
<evidence type="ECO:0000256" key="10">
    <source>
        <dbReference type="SAM" id="MobiDB-lite"/>
    </source>
</evidence>
<feature type="region of interest" description="Disordered" evidence="10">
    <location>
        <begin position="277"/>
        <end position="296"/>
    </location>
</feature>
<sequence>MAAAPGVFAFPQDTYTTSLNTLANILAPAAKSAGCGADLPKDLTPGGSSVNITIQSPLSPPNTTVHQREYLIHIPESYPESNDNPRPLVPTFNGQYHWTESIERYTGFSTSAFNPHSIAVYPAGVGNQWLGDVLAPNSSYINDIQFVSDVLDDLESKLCIDKNRIYAAGLSNGGGMTGLLACNGTVGGRFAALAGVAAAYYPDKSLPEHLFGEKCGLDRDEGSQIPYLEIHGTEDQVVRYNGSNTPDPDTYNIPTFLSKIAKLNGCAADAEQKSGLNRLETNSTQTLNGGNVTKHS</sequence>
<name>A0A9Q8LCM2_PASFU</name>
<dbReference type="KEGG" id="ffu:CLAFUR5_08437"/>
<dbReference type="RefSeq" id="XP_047759120.1">
    <property type="nucleotide sequence ID" value="XM_047907585.1"/>
</dbReference>
<comment type="subcellular location">
    <subcellularLocation>
        <location evidence="1">Secreted</location>
    </subcellularLocation>
</comment>
<dbReference type="EC" id="3.1.1.73" evidence="2"/>
<accession>A0A9Q8LCM2</accession>
<gene>
    <name evidence="11" type="ORF">CLAFUR5_08437</name>
</gene>
<evidence type="ECO:0000256" key="6">
    <source>
        <dbReference type="ARBA" id="ARBA00022801"/>
    </source>
</evidence>
<keyword evidence="6" id="KW-0378">Hydrolase</keyword>
<dbReference type="InterPro" id="IPR043595">
    <property type="entry name" value="FaeB/C/D"/>
</dbReference>
<protein>
    <recommendedName>
        <fullName evidence="2">feruloyl esterase</fullName>
        <ecNumber evidence="2">3.1.1.73</ecNumber>
    </recommendedName>
</protein>
<evidence type="ECO:0000313" key="12">
    <source>
        <dbReference type="Proteomes" id="UP000756132"/>
    </source>
</evidence>
<dbReference type="PANTHER" id="PTHR38050:SF2">
    <property type="entry name" value="FERULOYL ESTERASE C-RELATED"/>
    <property type="match status" value="1"/>
</dbReference>
<dbReference type="GeneID" id="71988315"/>
<evidence type="ECO:0000256" key="8">
    <source>
        <dbReference type="ARBA" id="ARBA00023326"/>
    </source>
</evidence>
<dbReference type="GO" id="GO:0005576">
    <property type="term" value="C:extracellular region"/>
    <property type="evidence" value="ECO:0007669"/>
    <property type="project" value="UniProtKB-SubCell"/>
</dbReference>
<dbReference type="EMBL" id="CP090165">
    <property type="protein sequence ID" value="UJO14754.1"/>
    <property type="molecule type" value="Genomic_DNA"/>
</dbReference>
<keyword evidence="7" id="KW-0119">Carbohydrate metabolism</keyword>
<dbReference type="SUPFAM" id="SSF53474">
    <property type="entry name" value="alpha/beta-Hydrolases"/>
    <property type="match status" value="1"/>
</dbReference>
<dbReference type="Gene3D" id="3.40.50.1820">
    <property type="entry name" value="alpha/beta hydrolase"/>
    <property type="match status" value="1"/>
</dbReference>
<evidence type="ECO:0000256" key="2">
    <source>
        <dbReference type="ARBA" id="ARBA00013091"/>
    </source>
</evidence>
<dbReference type="Proteomes" id="UP000756132">
    <property type="component" value="Chromosome 3"/>
</dbReference>
<evidence type="ECO:0000256" key="7">
    <source>
        <dbReference type="ARBA" id="ARBA00023277"/>
    </source>
</evidence>
<keyword evidence="5" id="KW-0732">Signal</keyword>
<dbReference type="GO" id="GO:0045493">
    <property type="term" value="P:xylan catabolic process"/>
    <property type="evidence" value="ECO:0007669"/>
    <property type="project" value="UniProtKB-KW"/>
</dbReference>
<dbReference type="GO" id="GO:0030600">
    <property type="term" value="F:feruloyl esterase activity"/>
    <property type="evidence" value="ECO:0007669"/>
    <property type="project" value="UniProtKB-EC"/>
</dbReference>
<reference evidence="11" key="2">
    <citation type="journal article" date="2022" name="Microb. Genom.">
        <title>A chromosome-scale genome assembly of the tomato pathogen Cladosporium fulvum reveals a compartmentalized genome architecture and the presence of a dispensable chromosome.</title>
        <authorList>
            <person name="Zaccaron A.Z."/>
            <person name="Chen L.H."/>
            <person name="Samaras A."/>
            <person name="Stergiopoulos I."/>
        </authorList>
    </citation>
    <scope>NUCLEOTIDE SEQUENCE</scope>
    <source>
        <strain evidence="11">Race5_Kim</strain>
    </source>
</reference>
<evidence type="ECO:0000256" key="9">
    <source>
        <dbReference type="ARBA" id="ARBA00034075"/>
    </source>
</evidence>
<proteinExistence type="predicted"/>